<evidence type="ECO:0000313" key="1">
    <source>
        <dbReference type="EMBL" id="UUC44559.1"/>
    </source>
</evidence>
<name>A0ABY5IP72_9FLAO</name>
<gene>
    <name evidence="1" type="ORF">NOX80_13065</name>
</gene>
<dbReference type="PROSITE" id="PS51257">
    <property type="entry name" value="PROKAR_LIPOPROTEIN"/>
    <property type="match status" value="1"/>
</dbReference>
<evidence type="ECO:0000313" key="2">
    <source>
        <dbReference type="Proteomes" id="UP001059844"/>
    </source>
</evidence>
<accession>A0ABY5IP72</accession>
<protein>
    <recommendedName>
        <fullName evidence="3">Lipoprotein</fullName>
    </recommendedName>
</protein>
<dbReference type="RefSeq" id="WP_256550237.1">
    <property type="nucleotide sequence ID" value="NZ_CP101751.1"/>
</dbReference>
<sequence length="206" mass="24124">MKKAIFIVLGIFLILQSCIKEKADKKAFYYVINHDKKEVRSDDSPPPPPKLFYGESNFILLDSIRVFYHDNYVFHWCGTGVDYTKPSLLNITPDSLTEIRLNDLPVFLKQLKSPLMEYENKYSVIISSPTDTIKNKAFEIISEFFKAKSIGIYSVRNWTEEEKYVVTAKVENTKYDPLKIKWKIGFDVEMIPLTKNEIEDAERRYK</sequence>
<dbReference type="Proteomes" id="UP001059844">
    <property type="component" value="Chromosome"/>
</dbReference>
<dbReference type="EMBL" id="CP101751">
    <property type="protein sequence ID" value="UUC44559.1"/>
    <property type="molecule type" value="Genomic_DNA"/>
</dbReference>
<proteinExistence type="predicted"/>
<reference evidence="1" key="1">
    <citation type="submission" date="2022-07" db="EMBL/GenBank/DDBJ databases">
        <title>Isolation, identification, and degradation of a PFOSA degrading strain from sewage treatment plant.</title>
        <authorList>
            <person name="Zhang L."/>
            <person name="Huo Y."/>
        </authorList>
    </citation>
    <scope>NUCLEOTIDE SEQUENCE</scope>
    <source>
        <strain evidence="1">C1</strain>
    </source>
</reference>
<organism evidence="1 2">
    <name type="scientific">Flavobacterium cerinum</name>
    <dbReference type="NCBI Taxonomy" id="2502784"/>
    <lineage>
        <taxon>Bacteria</taxon>
        <taxon>Pseudomonadati</taxon>
        <taxon>Bacteroidota</taxon>
        <taxon>Flavobacteriia</taxon>
        <taxon>Flavobacteriales</taxon>
        <taxon>Flavobacteriaceae</taxon>
        <taxon>Flavobacterium</taxon>
    </lineage>
</organism>
<keyword evidence="2" id="KW-1185">Reference proteome</keyword>
<evidence type="ECO:0008006" key="3">
    <source>
        <dbReference type="Google" id="ProtNLM"/>
    </source>
</evidence>